<dbReference type="AlphaFoldDB" id="A0A975R8V7"/>
<dbReference type="KEGG" id="mpad:KEF85_09515"/>
<keyword evidence="3" id="KW-1185">Reference proteome</keyword>
<protein>
    <recommendedName>
        <fullName evidence="4">Tetratricopeptide repeat protein</fullName>
    </recommendedName>
</protein>
<feature type="signal peptide" evidence="1">
    <location>
        <begin position="1"/>
        <end position="26"/>
    </location>
</feature>
<dbReference type="Proteomes" id="UP000676649">
    <property type="component" value="Chromosome"/>
</dbReference>
<dbReference type="EMBL" id="CP073754">
    <property type="protein sequence ID" value="QWF69618.1"/>
    <property type="molecule type" value="Genomic_DNA"/>
</dbReference>
<organism evidence="2 3">
    <name type="scientific">Methylomonas paludis</name>
    <dbReference type="NCBI Taxonomy" id="1173101"/>
    <lineage>
        <taxon>Bacteria</taxon>
        <taxon>Pseudomonadati</taxon>
        <taxon>Pseudomonadota</taxon>
        <taxon>Gammaproteobacteria</taxon>
        <taxon>Methylococcales</taxon>
        <taxon>Methylococcaceae</taxon>
        <taxon>Methylomonas</taxon>
    </lineage>
</organism>
<feature type="chain" id="PRO_5038145172" description="Tetratricopeptide repeat protein" evidence="1">
    <location>
        <begin position="27"/>
        <end position="110"/>
    </location>
</feature>
<gene>
    <name evidence="2" type="ORF">KEF85_09515</name>
</gene>
<evidence type="ECO:0008006" key="4">
    <source>
        <dbReference type="Google" id="ProtNLM"/>
    </source>
</evidence>
<sequence>MNSIKKTTLSMIAVIVLAFTSTIAGAAEANVTETIGHIEKALVEISKSDFNNAQIHLKAARALSEQLTGDAKLLKEANAEIIQGQILSKRGDVAKSTEELNKAIALYKTL</sequence>
<keyword evidence="1" id="KW-0732">Signal</keyword>
<accession>A0A975R8V7</accession>
<proteinExistence type="predicted"/>
<reference evidence="2" key="1">
    <citation type="submission" date="2021-04" db="EMBL/GenBank/DDBJ databases">
        <title>Draft genome sequence data of methanotrophic Methylovulum sp. strain S1L and Methylomonas sp. strain S2AM isolated from boreal lake water columns.</title>
        <authorList>
            <person name="Rissanen A.J."/>
            <person name="Mangayil R."/>
            <person name="Svenning M.M."/>
            <person name="Khanongnuch R."/>
        </authorList>
    </citation>
    <scope>NUCLEOTIDE SEQUENCE</scope>
    <source>
        <strain evidence="2">S2AM</strain>
    </source>
</reference>
<dbReference type="RefSeq" id="WP_215579904.1">
    <property type="nucleotide sequence ID" value="NZ_CP073754.1"/>
</dbReference>
<evidence type="ECO:0000313" key="3">
    <source>
        <dbReference type="Proteomes" id="UP000676649"/>
    </source>
</evidence>
<evidence type="ECO:0000256" key="1">
    <source>
        <dbReference type="SAM" id="SignalP"/>
    </source>
</evidence>
<evidence type="ECO:0000313" key="2">
    <source>
        <dbReference type="EMBL" id="QWF69618.1"/>
    </source>
</evidence>
<name>A0A975R8V7_9GAMM</name>